<accession>A0A3B0YM54</accession>
<proteinExistence type="predicted"/>
<sequence>MNKILAINGSYRGNGITDQAIHEIARALVLAGAEVEIILLREYPVEFCLNCRECTQLAGDSPGKCVQHDGMEELINKIELADGYILASPTNFGSATAIFKRFMERLIVYAYWPWGMNSPRLRKENAPEKKAILVSSCAAPGIIGRLMYGTHKQLKKTAQVIGANTVGTLFIGLIAKESHQTLTERNQKKLKSIVKKLL</sequence>
<organism evidence="4">
    <name type="scientific">hydrothermal vent metagenome</name>
    <dbReference type="NCBI Taxonomy" id="652676"/>
    <lineage>
        <taxon>unclassified sequences</taxon>
        <taxon>metagenomes</taxon>
        <taxon>ecological metagenomes</taxon>
    </lineage>
</organism>
<evidence type="ECO:0000259" key="3">
    <source>
        <dbReference type="Pfam" id="PF03358"/>
    </source>
</evidence>
<evidence type="ECO:0000256" key="1">
    <source>
        <dbReference type="ARBA" id="ARBA00022630"/>
    </source>
</evidence>
<dbReference type="InterPro" id="IPR005025">
    <property type="entry name" value="FMN_Rdtase-like_dom"/>
</dbReference>
<keyword evidence="2" id="KW-0288">FMN</keyword>
<dbReference type="GO" id="GO:0016491">
    <property type="term" value="F:oxidoreductase activity"/>
    <property type="evidence" value="ECO:0007669"/>
    <property type="project" value="InterPro"/>
</dbReference>
<dbReference type="AlphaFoldDB" id="A0A3B0YM54"/>
<gene>
    <name evidence="4" type="ORF">MNBD_GAMMA10-1992</name>
</gene>
<evidence type="ECO:0000313" key="4">
    <source>
        <dbReference type="EMBL" id="VAW70014.1"/>
    </source>
</evidence>
<feature type="domain" description="NADPH-dependent FMN reductase-like" evidence="3">
    <location>
        <begin position="3"/>
        <end position="136"/>
    </location>
</feature>
<evidence type="ECO:0000256" key="2">
    <source>
        <dbReference type="ARBA" id="ARBA00022643"/>
    </source>
</evidence>
<dbReference type="Pfam" id="PF03358">
    <property type="entry name" value="FMN_red"/>
    <property type="match status" value="1"/>
</dbReference>
<name>A0A3B0YM54_9ZZZZ</name>
<dbReference type="EMBL" id="UOFJ01000483">
    <property type="protein sequence ID" value="VAW70014.1"/>
    <property type="molecule type" value="Genomic_DNA"/>
</dbReference>
<dbReference type="InterPro" id="IPR051796">
    <property type="entry name" value="ISF_SsuE-like"/>
</dbReference>
<dbReference type="PANTHER" id="PTHR43278">
    <property type="entry name" value="NAD(P)H-DEPENDENT FMN-CONTAINING OXIDOREDUCTASE YWQN-RELATED"/>
    <property type="match status" value="1"/>
</dbReference>
<protein>
    <submittedName>
        <fullName evidence="4">Iron-sulfur flavoprotein</fullName>
    </submittedName>
</protein>
<dbReference type="Gene3D" id="3.40.50.360">
    <property type="match status" value="1"/>
</dbReference>
<keyword evidence="1" id="KW-0285">Flavoprotein</keyword>
<dbReference type="PANTHER" id="PTHR43278:SF2">
    <property type="entry name" value="IRON-SULFUR FLAVOPROTEIN"/>
    <property type="match status" value="1"/>
</dbReference>
<dbReference type="InterPro" id="IPR029039">
    <property type="entry name" value="Flavoprotein-like_sf"/>
</dbReference>
<dbReference type="SUPFAM" id="SSF52218">
    <property type="entry name" value="Flavoproteins"/>
    <property type="match status" value="1"/>
</dbReference>
<reference evidence="4" key="1">
    <citation type="submission" date="2018-06" db="EMBL/GenBank/DDBJ databases">
        <authorList>
            <person name="Zhirakovskaya E."/>
        </authorList>
    </citation>
    <scope>NUCLEOTIDE SEQUENCE</scope>
</reference>